<dbReference type="AlphaFoldDB" id="A0A5B8UCG4"/>
<dbReference type="Gene3D" id="3.40.309.10">
    <property type="entry name" value="Aldehyde Dehydrogenase, Chain A, domain 2"/>
    <property type="match status" value="1"/>
</dbReference>
<dbReference type="EMBL" id="CP042430">
    <property type="protein sequence ID" value="QEC50893.1"/>
    <property type="molecule type" value="Genomic_DNA"/>
</dbReference>
<dbReference type="Pfam" id="PF00171">
    <property type="entry name" value="Aldedh"/>
    <property type="match status" value="1"/>
</dbReference>
<name>A0A5B8UCG4_9ACTN</name>
<dbReference type="InterPro" id="IPR016162">
    <property type="entry name" value="Ald_DH_N"/>
</dbReference>
<evidence type="ECO:0000313" key="5">
    <source>
        <dbReference type="Proteomes" id="UP000321805"/>
    </source>
</evidence>
<protein>
    <submittedName>
        <fullName evidence="4">Aldehyde dehydrogenase family protein</fullName>
    </submittedName>
</protein>
<accession>A0A5B8UCG4</accession>
<dbReference type="FunFam" id="3.40.605.10:FF:000007">
    <property type="entry name" value="NAD/NADP-dependent betaine aldehyde dehydrogenase"/>
    <property type="match status" value="1"/>
</dbReference>
<organism evidence="4 5">
    <name type="scientific">Baekduia soli</name>
    <dbReference type="NCBI Taxonomy" id="496014"/>
    <lineage>
        <taxon>Bacteria</taxon>
        <taxon>Bacillati</taxon>
        <taxon>Actinomycetota</taxon>
        <taxon>Thermoleophilia</taxon>
        <taxon>Solirubrobacterales</taxon>
        <taxon>Baekduiaceae</taxon>
        <taxon>Baekduia</taxon>
    </lineage>
</organism>
<dbReference type="InterPro" id="IPR051020">
    <property type="entry name" value="ALDH-related_metabolic_enz"/>
</dbReference>
<dbReference type="RefSeq" id="WP_146923997.1">
    <property type="nucleotide sequence ID" value="NZ_CP042430.1"/>
</dbReference>
<dbReference type="GO" id="GO:0008911">
    <property type="term" value="F:lactaldehyde dehydrogenase (NAD+) activity"/>
    <property type="evidence" value="ECO:0007669"/>
    <property type="project" value="TreeGrafter"/>
</dbReference>
<comment type="similarity">
    <text evidence="1">Belongs to the aldehyde dehydrogenase family.</text>
</comment>
<dbReference type="KEGG" id="bsol:FSW04_24555"/>
<dbReference type="InterPro" id="IPR015590">
    <property type="entry name" value="Aldehyde_DH_dom"/>
</dbReference>
<feature type="domain" description="Aldehyde dehydrogenase" evidence="3">
    <location>
        <begin position="12"/>
        <end position="463"/>
    </location>
</feature>
<dbReference type="SUPFAM" id="SSF53720">
    <property type="entry name" value="ALDH-like"/>
    <property type="match status" value="1"/>
</dbReference>
<dbReference type="InterPro" id="IPR016161">
    <property type="entry name" value="Ald_DH/histidinol_DH"/>
</dbReference>
<sequence>MYVAGEWIGREDATVVSPFDGEPVGTVPEATPAEVERALRAAVAGAAAMRALPGAERTAILRRAADRADAKVEDLARTIARESGKTLTEARGEAGRAGELLRVSAAEGARMHGETLPLDASPGAVGKLGFTLRQPCGVVVAIAPFNFPLLLVLHKVAPALAAGNAVILKPATQTPLTALALTELLVGAGLPDHALQCLTGAGGRLGPLLCRDHRVRKVSFTGSTAVGERIAAVAGVKRLSLELGASCPTLVLADADLDQAARAIATGGYANAGQVCISVQRVLVDRAVHGDLLDALLPQVDAIRPGDPLADGTTMGPLISEDEARRVQTVVAAAGARGARLLTGGERDGALVSPAVVDGVDPSDPLSQDELFGPAIAVTTVDGVAEAIRVANDTSYGLGAGVFTRDIQAALRFVRDVDCGALHVNWTPLWRADPMPYGGLKGSGIGKEGPRYAVQEMTELKAVVFHDVD</sequence>
<dbReference type="Proteomes" id="UP000321805">
    <property type="component" value="Chromosome"/>
</dbReference>
<proteinExistence type="inferred from homology"/>
<keyword evidence="2" id="KW-0560">Oxidoreductase</keyword>
<dbReference type="OrthoDB" id="6882680at2"/>
<dbReference type="PANTHER" id="PTHR42991:SF1">
    <property type="entry name" value="ALDEHYDE DEHYDROGENASE"/>
    <property type="match status" value="1"/>
</dbReference>
<dbReference type="Gene3D" id="3.40.605.10">
    <property type="entry name" value="Aldehyde Dehydrogenase, Chain A, domain 1"/>
    <property type="match status" value="1"/>
</dbReference>
<evidence type="ECO:0000259" key="3">
    <source>
        <dbReference type="Pfam" id="PF00171"/>
    </source>
</evidence>
<gene>
    <name evidence="4" type="ORF">FSW04_24555</name>
</gene>
<dbReference type="InterPro" id="IPR016163">
    <property type="entry name" value="Ald_DH_C"/>
</dbReference>
<evidence type="ECO:0000256" key="2">
    <source>
        <dbReference type="ARBA" id="ARBA00023002"/>
    </source>
</evidence>
<reference evidence="4 5" key="1">
    <citation type="journal article" date="2018" name="J. Microbiol.">
        <title>Baekduia soli gen. nov., sp. nov., a novel bacterium isolated from the soil of Baekdu Mountain and proposal of a novel family name, Baekduiaceae fam. nov.</title>
        <authorList>
            <person name="An D.S."/>
            <person name="Siddiqi M.Z."/>
            <person name="Kim K.H."/>
            <person name="Yu H.S."/>
            <person name="Im W.T."/>
        </authorList>
    </citation>
    <scope>NUCLEOTIDE SEQUENCE [LARGE SCALE GENOMIC DNA]</scope>
    <source>
        <strain evidence="4 5">BR7-21</strain>
    </source>
</reference>
<evidence type="ECO:0000256" key="1">
    <source>
        <dbReference type="ARBA" id="ARBA00009986"/>
    </source>
</evidence>
<dbReference type="PANTHER" id="PTHR42991">
    <property type="entry name" value="ALDEHYDE DEHYDROGENASE"/>
    <property type="match status" value="1"/>
</dbReference>
<evidence type="ECO:0000313" key="4">
    <source>
        <dbReference type="EMBL" id="QEC50893.1"/>
    </source>
</evidence>
<keyword evidence="5" id="KW-1185">Reference proteome</keyword>